<dbReference type="InterPro" id="IPR017455">
    <property type="entry name" value="Znf_FYVE-rel"/>
</dbReference>
<dbReference type="SMART" id="SM00698">
    <property type="entry name" value="MORN"/>
    <property type="match status" value="1"/>
</dbReference>
<evidence type="ECO:0000313" key="17">
    <source>
        <dbReference type="Proteomes" id="UP001209570"/>
    </source>
</evidence>
<dbReference type="SMART" id="SM00064">
    <property type="entry name" value="FYVE"/>
    <property type="match status" value="1"/>
</dbReference>
<dbReference type="InterPro" id="IPR013083">
    <property type="entry name" value="Znf_RING/FYVE/PHD"/>
</dbReference>
<dbReference type="InterPro" id="IPR019734">
    <property type="entry name" value="TPR_rpt"/>
</dbReference>
<dbReference type="CDD" id="cd15760">
    <property type="entry name" value="FYVE_scVPS27p_like"/>
    <property type="match status" value="1"/>
</dbReference>
<keyword evidence="17" id="KW-1185">Reference proteome</keyword>
<gene>
    <name evidence="16" type="ORF">P43SY_002653</name>
</gene>
<dbReference type="SUPFAM" id="SSF57903">
    <property type="entry name" value="FYVE/PHD zinc finger"/>
    <property type="match status" value="1"/>
</dbReference>
<feature type="coiled-coil region" evidence="13">
    <location>
        <begin position="835"/>
        <end position="876"/>
    </location>
</feature>
<feature type="repeat" description="WD" evidence="11">
    <location>
        <begin position="62"/>
        <end position="104"/>
    </location>
</feature>
<feature type="repeat" description="WD" evidence="11">
    <location>
        <begin position="105"/>
        <end position="146"/>
    </location>
</feature>
<dbReference type="SUPFAM" id="SSF50978">
    <property type="entry name" value="WD40 repeat-like"/>
    <property type="match status" value="1"/>
</dbReference>
<keyword evidence="8" id="KW-0539">Nucleus</keyword>
<dbReference type="GO" id="GO:0000462">
    <property type="term" value="P:maturation of SSU-rRNA from tricistronic rRNA transcript (SSU-rRNA, 5.8S rRNA, LSU-rRNA)"/>
    <property type="evidence" value="ECO:0007669"/>
    <property type="project" value="TreeGrafter"/>
</dbReference>
<dbReference type="GO" id="GO:0032040">
    <property type="term" value="C:small-subunit processome"/>
    <property type="evidence" value="ECO:0007669"/>
    <property type="project" value="TreeGrafter"/>
</dbReference>
<dbReference type="InterPro" id="IPR015943">
    <property type="entry name" value="WD40/YVTN_repeat-like_dom_sf"/>
</dbReference>
<dbReference type="PROSITE" id="PS50294">
    <property type="entry name" value="WD_REPEATS_REGION"/>
    <property type="match status" value="4"/>
</dbReference>
<evidence type="ECO:0000256" key="9">
    <source>
        <dbReference type="ARBA" id="ARBA00023274"/>
    </source>
</evidence>
<dbReference type="Gene3D" id="2.130.10.10">
    <property type="entry name" value="YVTN repeat-like/Quinoprotein amine dehydrogenase"/>
    <property type="match status" value="2"/>
</dbReference>
<comment type="caution">
    <text evidence="16">The sequence shown here is derived from an EMBL/GenBank/DDBJ whole genome shotgun (WGS) entry which is preliminary data.</text>
</comment>
<dbReference type="FunFam" id="2.130.10.10:FF:000928">
    <property type="entry name" value="DDB1-and CUL4-associated factor 13"/>
    <property type="match status" value="1"/>
</dbReference>
<dbReference type="Proteomes" id="UP001209570">
    <property type="component" value="Unassembled WGS sequence"/>
</dbReference>
<dbReference type="Pfam" id="PF02214">
    <property type="entry name" value="BTB_2"/>
    <property type="match status" value="1"/>
</dbReference>
<evidence type="ECO:0000256" key="13">
    <source>
        <dbReference type="SAM" id="Coils"/>
    </source>
</evidence>
<dbReference type="Pfam" id="PF04158">
    <property type="entry name" value="Sof1"/>
    <property type="match status" value="1"/>
</dbReference>
<dbReference type="SMART" id="SM00320">
    <property type="entry name" value="WD40"/>
    <property type="match status" value="6"/>
</dbReference>
<name>A0AAD5QB91_PYTIN</name>
<protein>
    <recommendedName>
        <fullName evidence="15">FYVE-type domain-containing protein</fullName>
    </recommendedName>
</protein>
<feature type="repeat" description="WD" evidence="11">
    <location>
        <begin position="279"/>
        <end position="320"/>
    </location>
</feature>
<dbReference type="Gene3D" id="1.25.40.20">
    <property type="entry name" value="Ankyrin repeat-containing domain"/>
    <property type="match status" value="1"/>
</dbReference>
<evidence type="ECO:0000256" key="3">
    <source>
        <dbReference type="ARBA" id="ARBA00022574"/>
    </source>
</evidence>
<keyword evidence="13" id="KW-0175">Coiled coil</keyword>
<evidence type="ECO:0000256" key="6">
    <source>
        <dbReference type="ARBA" id="ARBA00022771"/>
    </source>
</evidence>
<feature type="region of interest" description="Disordered" evidence="14">
    <location>
        <begin position="903"/>
        <end position="922"/>
    </location>
</feature>
<evidence type="ECO:0000256" key="2">
    <source>
        <dbReference type="ARBA" id="ARBA00005649"/>
    </source>
</evidence>
<dbReference type="GO" id="GO:0051260">
    <property type="term" value="P:protein homooligomerization"/>
    <property type="evidence" value="ECO:0007669"/>
    <property type="project" value="InterPro"/>
</dbReference>
<dbReference type="SUPFAM" id="SSF82185">
    <property type="entry name" value="Histone H3 K4-specific methyltransferase SET7/9 N-terminal domain"/>
    <property type="match status" value="1"/>
</dbReference>
<keyword evidence="9" id="KW-0687">Ribonucleoprotein</keyword>
<feature type="compositionally biased region" description="Basic and acidic residues" evidence="14">
    <location>
        <begin position="403"/>
        <end position="418"/>
    </location>
</feature>
<organism evidence="16 17">
    <name type="scientific">Pythium insidiosum</name>
    <name type="common">Pythiosis disease agent</name>
    <dbReference type="NCBI Taxonomy" id="114742"/>
    <lineage>
        <taxon>Eukaryota</taxon>
        <taxon>Sar</taxon>
        <taxon>Stramenopiles</taxon>
        <taxon>Oomycota</taxon>
        <taxon>Peronosporomycetes</taxon>
        <taxon>Pythiales</taxon>
        <taxon>Pythiaceae</taxon>
        <taxon>Pythium</taxon>
    </lineage>
</organism>
<evidence type="ECO:0000256" key="1">
    <source>
        <dbReference type="ARBA" id="ARBA00004604"/>
    </source>
</evidence>
<dbReference type="InterPro" id="IPR011333">
    <property type="entry name" value="SKP1/BTB/POZ_sf"/>
</dbReference>
<evidence type="ECO:0000256" key="4">
    <source>
        <dbReference type="ARBA" id="ARBA00022723"/>
    </source>
</evidence>
<dbReference type="CDD" id="cd18316">
    <property type="entry name" value="BTB_POZ_KCTD-like"/>
    <property type="match status" value="1"/>
</dbReference>
<evidence type="ECO:0000256" key="5">
    <source>
        <dbReference type="ARBA" id="ARBA00022737"/>
    </source>
</evidence>
<dbReference type="CDD" id="cd00200">
    <property type="entry name" value="WD40"/>
    <property type="match status" value="1"/>
</dbReference>
<dbReference type="Pfam" id="PF01363">
    <property type="entry name" value="FYVE"/>
    <property type="match status" value="1"/>
</dbReference>
<dbReference type="FunFam" id="3.30.40.10:FF:000345">
    <property type="entry name" value="Vacuolar protein sorting-associated protein 27"/>
    <property type="match status" value="1"/>
</dbReference>
<dbReference type="InterPro" id="IPR036322">
    <property type="entry name" value="WD40_repeat_dom_sf"/>
</dbReference>
<keyword evidence="4" id="KW-0479">Metal-binding</keyword>
<dbReference type="PROSITE" id="PS50082">
    <property type="entry name" value="WD_REPEATS_2"/>
    <property type="match status" value="4"/>
</dbReference>
<keyword evidence="12" id="KW-0802">TPR repeat</keyword>
<dbReference type="InterPro" id="IPR036770">
    <property type="entry name" value="Ankyrin_rpt-contain_sf"/>
</dbReference>
<evidence type="ECO:0000256" key="12">
    <source>
        <dbReference type="PROSITE-ProRule" id="PRU00339"/>
    </source>
</evidence>
<dbReference type="AlphaFoldDB" id="A0AAD5QB91"/>
<dbReference type="PANTHER" id="PTHR22851:SF0">
    <property type="entry name" value="DDB1- AND CUL4-ASSOCIATED FACTOR 13"/>
    <property type="match status" value="1"/>
</dbReference>
<dbReference type="InterPro" id="IPR011011">
    <property type="entry name" value="Znf_FYVE_PHD"/>
</dbReference>
<keyword evidence="3 11" id="KW-0853">WD repeat</keyword>
<evidence type="ECO:0000256" key="8">
    <source>
        <dbReference type="ARBA" id="ARBA00023242"/>
    </source>
</evidence>
<dbReference type="InterPro" id="IPR003131">
    <property type="entry name" value="T1-type_BTB"/>
</dbReference>
<feature type="domain" description="FYVE-type" evidence="15">
    <location>
        <begin position="666"/>
        <end position="726"/>
    </location>
</feature>
<dbReference type="Gene3D" id="1.25.40.10">
    <property type="entry name" value="Tetratricopeptide repeat domain"/>
    <property type="match status" value="1"/>
</dbReference>
<evidence type="ECO:0000256" key="14">
    <source>
        <dbReference type="SAM" id="MobiDB-lite"/>
    </source>
</evidence>
<dbReference type="Pfam" id="PF14559">
    <property type="entry name" value="TPR_19"/>
    <property type="match status" value="1"/>
</dbReference>
<dbReference type="Gene3D" id="3.30.710.10">
    <property type="entry name" value="Potassium Channel Kv1.1, Chain A"/>
    <property type="match status" value="1"/>
</dbReference>
<dbReference type="InterPro" id="IPR051733">
    <property type="entry name" value="WD_repeat_DCAF13/WDSOF1"/>
</dbReference>
<evidence type="ECO:0000256" key="7">
    <source>
        <dbReference type="ARBA" id="ARBA00022833"/>
    </source>
</evidence>
<evidence type="ECO:0000259" key="15">
    <source>
        <dbReference type="PROSITE" id="PS50178"/>
    </source>
</evidence>
<evidence type="ECO:0000256" key="11">
    <source>
        <dbReference type="PROSITE-ProRule" id="PRU00221"/>
    </source>
</evidence>
<dbReference type="InterPro" id="IPR001680">
    <property type="entry name" value="WD40_rpt"/>
</dbReference>
<dbReference type="SUPFAM" id="SSF54695">
    <property type="entry name" value="POZ domain"/>
    <property type="match status" value="1"/>
</dbReference>
<evidence type="ECO:0000313" key="16">
    <source>
        <dbReference type="EMBL" id="KAJ0410321.1"/>
    </source>
</evidence>
<proteinExistence type="inferred from homology"/>
<dbReference type="InterPro" id="IPR011990">
    <property type="entry name" value="TPR-like_helical_dom_sf"/>
</dbReference>
<dbReference type="GO" id="GO:0008270">
    <property type="term" value="F:zinc ion binding"/>
    <property type="evidence" value="ECO:0007669"/>
    <property type="project" value="UniProtKB-KW"/>
</dbReference>
<dbReference type="Gene3D" id="2.20.110.10">
    <property type="entry name" value="Histone H3 K4-specific methyltransferase SET7/9 N-terminal domain"/>
    <property type="match status" value="1"/>
</dbReference>
<dbReference type="PROSITE" id="PS50005">
    <property type="entry name" value="TPR"/>
    <property type="match status" value="1"/>
</dbReference>
<dbReference type="PROSITE" id="PS50178">
    <property type="entry name" value="ZF_FYVE"/>
    <property type="match status" value="1"/>
</dbReference>
<feature type="region of interest" description="Disordered" evidence="14">
    <location>
        <begin position="395"/>
        <end position="426"/>
    </location>
</feature>
<dbReference type="SUPFAM" id="SSF48452">
    <property type="entry name" value="TPR-like"/>
    <property type="match status" value="1"/>
</dbReference>
<keyword evidence="6 10" id="KW-0863">Zinc-finger</keyword>
<dbReference type="InterPro" id="IPR000306">
    <property type="entry name" value="Znf_FYVE"/>
</dbReference>
<dbReference type="SUPFAM" id="SSF48403">
    <property type="entry name" value="Ankyrin repeat"/>
    <property type="match status" value="1"/>
</dbReference>
<keyword evidence="7" id="KW-0862">Zinc</keyword>
<feature type="repeat" description="WD" evidence="11">
    <location>
        <begin position="322"/>
        <end position="363"/>
    </location>
</feature>
<feature type="repeat" description="TPR" evidence="12">
    <location>
        <begin position="940"/>
        <end position="973"/>
    </location>
</feature>
<dbReference type="Gene3D" id="3.30.40.10">
    <property type="entry name" value="Zinc/RING finger domain, C3HC4 (zinc finger)"/>
    <property type="match status" value="1"/>
</dbReference>
<reference evidence="16" key="1">
    <citation type="submission" date="2021-12" db="EMBL/GenBank/DDBJ databases">
        <title>Prjna785345.</title>
        <authorList>
            <person name="Rujirawat T."/>
            <person name="Krajaejun T."/>
        </authorList>
    </citation>
    <scope>NUCLEOTIDE SEQUENCE</scope>
    <source>
        <strain evidence="16">Pi057C3</strain>
    </source>
</reference>
<dbReference type="InterPro" id="IPR007287">
    <property type="entry name" value="Sof1"/>
</dbReference>
<sequence length="1208" mass="137110">MKVKTISRVEKDFTAEVESDKLKVFRNYDPALHPFERPREYTRALNAVKLDRLFAKPFVGALDGHSDGVSAITTSPKSLVAFISGACDGEIRIWDLPRKKCVWNAYGHKGFVRGLTVAPSGGIFYSCSEDKTVKQWSLQVNDDEDEMPQALSTFTSKEPFLGIDHHWSKDLFVTCSSKVQVWDPHRSEPTHEFSWGADSITAVKFNPAEESLLASCGSDRNITLYDVRMASSMRKVVLDMRSNALAWNPMEPFNFTVANEDHNLYTFDMRKLNRALMVHKDHVSAVMDIAYSPTGREFVSGSYDRTIRIFGVNSAKSREVYHAKRMQRIFSVQFSADANFVLSGSDDTNIRIWKAEANKKLGKIAPRERRKLEYNESLKERYQNLREISRISKHRHVPKAIKKATEAKREANEREKKKTANRRAHARPGAVPNAMMMMPNLAMPTGSTSGASLAALPVDRSALELAERSEWALLARMLSASPDCAEECDDFGMMPLHWACTARDVEPRVVRKLVDAFPVAAKLKNKGGLLPLHIAIKAKAPLEVLQLLVRHHEDSICEETPTGETPAELAESCGLPREAIAFLGEKETQLRASGRMPPRPSRFRPLSSTTLSLATSGSSHNLSALDSMRGSEALSLSSNTVIYEKRSEMSTLRAGPFRQHALPPRWQLDKKCNVCQLKFSYFKSRHHCRNCGLSVCGTHSSQRLPLRHFGLETPQRVCIMCYDDLRENGHPPSAVVNMFAPHLHREGSFASSRTVPTPLLDRQKDDKAPARPSLAHSQSVTYIGSSSRSQKSTFLVEHELDETNENAMGHLNTHMNYPYHASDVSQGTRPRAQTEHESKERLSAVKEQVRELQQHVRDLQDQKERMKEAIDQGNRMIEHAVRDKHTQEKTIQTIRGDRIIDVSRVSPDDEADRDHLSSSHETLSSVDELVMPDDTALNMAATCSYLGLALFEKGDYAAAIVEFRKSVELNQQDPDVWFHLARALYQFDEYDEAESALDAEKKKVVAEWVGVEEAQKEYNRKRETFEKLLLERFQFLPLDEVVTFNVGGQLYRSTVKVWTRDRFSVLAQLCTTKPKLPKLCIDEDAYFFDRDFWIFQFIYAFLRENVLPDSLDILRELYFEASFYRIGLLRHAIEAKMIGDDASEKMEYTNVKYEGGKSFGRFCGYGELDLPDGNRYEGEFFNGQFHGRGTLFFREGKLEGTWQHGKGL</sequence>
<dbReference type="PANTHER" id="PTHR22851">
    <property type="entry name" value="U3 SMALL NUCLEOLAR RNA U3 SNORNA ASSOCIATED PROTEIN"/>
    <property type="match status" value="1"/>
</dbReference>
<dbReference type="FunFam" id="2.130.10.10:FF:000132">
    <property type="entry name" value="DDB1- and CUL4-associated factor 13"/>
    <property type="match status" value="1"/>
</dbReference>
<dbReference type="Pfam" id="PF00400">
    <property type="entry name" value="WD40"/>
    <property type="match status" value="5"/>
</dbReference>
<accession>A0AAD5QB91</accession>
<dbReference type="EMBL" id="JAKCXM010000001">
    <property type="protein sequence ID" value="KAJ0410321.1"/>
    <property type="molecule type" value="Genomic_DNA"/>
</dbReference>
<keyword evidence="5" id="KW-0677">Repeat</keyword>
<dbReference type="InterPro" id="IPR003409">
    <property type="entry name" value="MORN"/>
</dbReference>
<dbReference type="SMART" id="SM00028">
    <property type="entry name" value="TPR"/>
    <property type="match status" value="2"/>
</dbReference>
<feature type="region of interest" description="Disordered" evidence="14">
    <location>
        <begin position="747"/>
        <end position="783"/>
    </location>
</feature>
<comment type="similarity">
    <text evidence="2">Belongs to the WD repeat DCAF13/WDSOF1 family.</text>
</comment>
<evidence type="ECO:0000256" key="10">
    <source>
        <dbReference type="PROSITE-ProRule" id="PRU00091"/>
    </source>
</evidence>
<comment type="subcellular location">
    <subcellularLocation>
        <location evidence="1">Nucleus</location>
        <location evidence="1">Nucleolus</location>
    </subcellularLocation>
</comment>